<evidence type="ECO:0000313" key="3">
    <source>
        <dbReference type="EMBL" id="CAB5074705.1"/>
    </source>
</evidence>
<dbReference type="EMBL" id="CAFBQY010000011">
    <property type="protein sequence ID" value="CAB5074705.1"/>
    <property type="molecule type" value="Genomic_DNA"/>
</dbReference>
<sequence length="166" mass="18715">MHTREVKRLIFLLTLVLAMGVIPSAHAEEITIDGYVTINYPATVKLNQTGCQNIAFKYVTDENLPRENSVFLVSITPNDSKRVYGYAAWMSTLTYMGDQALPPMARIGVLQVKICRKAFMYSSKSTKLTLASKPGTYTIYFNAGTYDENGSLTGEKIEFKRKIKFY</sequence>
<organism evidence="3">
    <name type="scientific">freshwater metagenome</name>
    <dbReference type="NCBI Taxonomy" id="449393"/>
    <lineage>
        <taxon>unclassified sequences</taxon>
        <taxon>metagenomes</taxon>
        <taxon>ecological metagenomes</taxon>
    </lineage>
</organism>
<accession>A0A6J7V8C0</accession>
<evidence type="ECO:0000313" key="1">
    <source>
        <dbReference type="EMBL" id="CAB4955015.1"/>
    </source>
</evidence>
<protein>
    <submittedName>
        <fullName evidence="3">Unannotated protein</fullName>
    </submittedName>
</protein>
<name>A0A6J7V8C0_9ZZZZ</name>
<dbReference type="EMBL" id="CAFBNM010000006">
    <property type="protein sequence ID" value="CAB4955015.1"/>
    <property type="molecule type" value="Genomic_DNA"/>
</dbReference>
<gene>
    <name evidence="1" type="ORF">UFOPK3827_00817</name>
    <name evidence="2" type="ORF">UFOPK4120_01422</name>
    <name evidence="3" type="ORF">UFOPK4404_01078</name>
</gene>
<dbReference type="EMBL" id="CAFBPO010000028">
    <property type="protein sequence ID" value="CAB5029290.1"/>
    <property type="molecule type" value="Genomic_DNA"/>
</dbReference>
<proteinExistence type="predicted"/>
<dbReference type="AlphaFoldDB" id="A0A6J7V8C0"/>
<evidence type="ECO:0000313" key="2">
    <source>
        <dbReference type="EMBL" id="CAB5029290.1"/>
    </source>
</evidence>
<reference evidence="3" key="1">
    <citation type="submission" date="2020-05" db="EMBL/GenBank/DDBJ databases">
        <authorList>
            <person name="Chiriac C."/>
            <person name="Salcher M."/>
            <person name="Ghai R."/>
            <person name="Kavagutti S V."/>
        </authorList>
    </citation>
    <scope>NUCLEOTIDE SEQUENCE</scope>
</reference>